<dbReference type="Pfam" id="PF00665">
    <property type="entry name" value="rve"/>
    <property type="match status" value="1"/>
</dbReference>
<evidence type="ECO:0000313" key="5">
    <source>
        <dbReference type="Proteomes" id="UP000261600"/>
    </source>
</evidence>
<dbReference type="Gene3D" id="3.30.420.10">
    <property type="entry name" value="Ribonuclease H-like superfamily/Ribonuclease H"/>
    <property type="match status" value="1"/>
</dbReference>
<dbReference type="PANTHER" id="PTHR37984:SF15">
    <property type="entry name" value="INTEGRASE CATALYTIC DOMAIN-CONTAINING PROTEIN"/>
    <property type="match status" value="1"/>
</dbReference>
<dbReference type="PROSITE" id="PS50994">
    <property type="entry name" value="INTEGRASE"/>
    <property type="match status" value="1"/>
</dbReference>
<dbReference type="FunFam" id="3.30.420.10:FF:000269">
    <property type="entry name" value="Uncharacterized protein"/>
    <property type="match status" value="1"/>
</dbReference>
<dbReference type="Pfam" id="PF17921">
    <property type="entry name" value="Integrase_H2C2"/>
    <property type="match status" value="1"/>
</dbReference>
<dbReference type="GO" id="GO:0003676">
    <property type="term" value="F:nucleic acid binding"/>
    <property type="evidence" value="ECO:0007669"/>
    <property type="project" value="InterPro"/>
</dbReference>
<evidence type="ECO:0000256" key="1">
    <source>
        <dbReference type="ARBA" id="ARBA00039658"/>
    </source>
</evidence>
<name>A0A3Q3JNV5_MONAL</name>
<dbReference type="STRING" id="43700.ENSMALP00000021539"/>
<organism evidence="4 5">
    <name type="scientific">Monopterus albus</name>
    <name type="common">Swamp eel</name>
    <dbReference type="NCBI Taxonomy" id="43700"/>
    <lineage>
        <taxon>Eukaryota</taxon>
        <taxon>Metazoa</taxon>
        <taxon>Chordata</taxon>
        <taxon>Craniata</taxon>
        <taxon>Vertebrata</taxon>
        <taxon>Euteleostomi</taxon>
        <taxon>Actinopterygii</taxon>
        <taxon>Neopterygii</taxon>
        <taxon>Teleostei</taxon>
        <taxon>Neoteleostei</taxon>
        <taxon>Acanthomorphata</taxon>
        <taxon>Anabantaria</taxon>
        <taxon>Synbranchiformes</taxon>
        <taxon>Synbranchidae</taxon>
        <taxon>Monopterus</taxon>
    </lineage>
</organism>
<dbReference type="InterPro" id="IPR041588">
    <property type="entry name" value="Integrase_H2C2"/>
</dbReference>
<evidence type="ECO:0000259" key="3">
    <source>
        <dbReference type="PROSITE" id="PS50994"/>
    </source>
</evidence>
<dbReference type="GO" id="GO:0015074">
    <property type="term" value="P:DNA integration"/>
    <property type="evidence" value="ECO:0007669"/>
    <property type="project" value="InterPro"/>
</dbReference>
<dbReference type="InterPro" id="IPR036397">
    <property type="entry name" value="RNaseH_sf"/>
</dbReference>
<sequence>MVLTDNNPLTYVLTSAKLDAAGHRWLAALSTFRVSIKYRAGHANGDADGLSRRPQAAPHEDDEFLQEKERISEMSKRILEGEDCELPAGAVSAVCQHHAVALSQLPIIAESLAVEAHSMPELFVGQPTLPGMTKETWRKAQREDPSLGRVITLMEKAQKPHFKAIISEQPEVKLLLREWNKLELKEGILYRKSFDRGDEVYQLVLPEQYRSRALEGLHDEIGHLGPERVLSLARARVYWPRMKASVEKKCQACERCFRRKAQPQRAAPMVNIKTTYPLELVCMDYLSIEPDNRDTRNILVITDHFTKFAVAVPTKDQKAKTVAKALWENFLVYYGFPSRLHSDQGRDFESQTIKELCSLIGAEKVRTTPYHPQGNPVERFNRTLLSMLGTLEEKDKCHWRDFVKPLVHAYNCTRNDTTGYSPYELMFGRQPTLPVDLALGINSPNESHGTHSEYVQNLRQRLQESYALAAENARKSGERNKFRFDSKVRAAELMEGDHVLVRNVSIRGKHKLADRWERAIHVVVKRIKDGPVYVVRPVTGSGPHRTLHRDLLLPCGFLTVDVSPEADSGTEEPKRRNLRRRNVQEEDEDLEDYLGDEEEGYFLDRGVEVVSRCPVIQPVANDTRGQAQSVLNPLTPEFTPQSPRAWVGEPQPGCPNEPSDAVADFHRAVRNHHALSPDHVIIDIPEVDRQASSPQSEAQVPVLVTVPEPDQRHDVQSELELHDVAGQSVLRRSTRDRRPPHKFTYDELGKPLILAISSFFDRLQNVLPQFQIEPYQCSCRHLHACRD</sequence>
<reference evidence="4" key="1">
    <citation type="submission" date="2025-08" db="UniProtKB">
        <authorList>
            <consortium name="Ensembl"/>
        </authorList>
    </citation>
    <scope>IDENTIFICATION</scope>
</reference>
<feature type="domain" description="Integrase catalytic" evidence="3">
    <location>
        <begin position="273"/>
        <end position="430"/>
    </location>
</feature>
<dbReference type="AlphaFoldDB" id="A0A3Q3JNV5"/>
<feature type="region of interest" description="Disordered" evidence="2">
    <location>
        <begin position="563"/>
        <end position="590"/>
    </location>
</feature>
<accession>A0A3Q3JNV5</accession>
<dbReference type="InterPro" id="IPR050951">
    <property type="entry name" value="Retrovirus_Pol_polyprotein"/>
</dbReference>
<dbReference type="SUPFAM" id="SSF53098">
    <property type="entry name" value="Ribonuclease H-like"/>
    <property type="match status" value="1"/>
</dbReference>
<evidence type="ECO:0000313" key="4">
    <source>
        <dbReference type="Ensembl" id="ENSMALP00000021539.1"/>
    </source>
</evidence>
<dbReference type="PANTHER" id="PTHR37984">
    <property type="entry name" value="PROTEIN CBG26694"/>
    <property type="match status" value="1"/>
</dbReference>
<dbReference type="InterPro" id="IPR001584">
    <property type="entry name" value="Integrase_cat-core"/>
</dbReference>
<protein>
    <recommendedName>
        <fullName evidence="1">Gypsy retrotransposon integrase-like protein 1</fullName>
    </recommendedName>
</protein>
<evidence type="ECO:0000256" key="2">
    <source>
        <dbReference type="SAM" id="MobiDB-lite"/>
    </source>
</evidence>
<dbReference type="Ensembl" id="ENSMALT00000021958.1">
    <property type="protein sequence ID" value="ENSMALP00000021539.1"/>
    <property type="gene ID" value="ENSMALG00000015073.1"/>
</dbReference>
<dbReference type="InterPro" id="IPR012337">
    <property type="entry name" value="RNaseH-like_sf"/>
</dbReference>
<keyword evidence="5" id="KW-1185">Reference proteome</keyword>
<dbReference type="Gene3D" id="1.10.340.70">
    <property type="match status" value="1"/>
</dbReference>
<proteinExistence type="predicted"/>
<reference evidence="4" key="2">
    <citation type="submission" date="2025-09" db="UniProtKB">
        <authorList>
            <consortium name="Ensembl"/>
        </authorList>
    </citation>
    <scope>IDENTIFICATION</scope>
</reference>
<dbReference type="Proteomes" id="UP000261600">
    <property type="component" value="Unplaced"/>
</dbReference>
<dbReference type="FunFam" id="1.10.340.70:FF:000001">
    <property type="entry name" value="Retrovirus-related Pol polyprotein from transposon gypsy-like Protein"/>
    <property type="match status" value="1"/>
</dbReference>